<evidence type="ECO:0008006" key="3">
    <source>
        <dbReference type="Google" id="ProtNLM"/>
    </source>
</evidence>
<accession>A0A835BS99</accession>
<dbReference type="SUPFAM" id="SSF101148">
    <property type="entry name" value="Plant invertase/pectin methylesterase inhibitor"/>
    <property type="match status" value="1"/>
</dbReference>
<dbReference type="EMBL" id="JACEFO010001742">
    <property type="protein sequence ID" value="KAF8712860.1"/>
    <property type="molecule type" value="Genomic_DNA"/>
</dbReference>
<reference evidence="1" key="1">
    <citation type="submission" date="2020-07" db="EMBL/GenBank/DDBJ databases">
        <title>Genome sequence and genetic diversity analysis of an under-domesticated orphan crop, white fonio (Digitaria exilis).</title>
        <authorList>
            <person name="Bennetzen J.L."/>
            <person name="Chen S."/>
            <person name="Ma X."/>
            <person name="Wang X."/>
            <person name="Yssel A.E.J."/>
            <person name="Chaluvadi S.R."/>
            <person name="Johnson M."/>
            <person name="Gangashetty P."/>
            <person name="Hamidou F."/>
            <person name="Sanogo M.D."/>
            <person name="Zwaenepoel A."/>
            <person name="Wallace J."/>
            <person name="Van De Peer Y."/>
            <person name="Van Deynze A."/>
        </authorList>
    </citation>
    <scope>NUCLEOTIDE SEQUENCE</scope>
    <source>
        <tissue evidence="1">Leaves</tissue>
    </source>
</reference>
<dbReference type="PANTHER" id="PTHR34838">
    <property type="entry name" value="OS08G0142100 PROTEIN-RELATED"/>
    <property type="match status" value="1"/>
</dbReference>
<keyword evidence="2" id="KW-1185">Reference proteome</keyword>
<comment type="caution">
    <text evidence="1">The sequence shown here is derived from an EMBL/GenBank/DDBJ whole genome shotgun (WGS) entry which is preliminary data.</text>
</comment>
<dbReference type="OrthoDB" id="676883at2759"/>
<proteinExistence type="predicted"/>
<organism evidence="1 2">
    <name type="scientific">Digitaria exilis</name>
    <dbReference type="NCBI Taxonomy" id="1010633"/>
    <lineage>
        <taxon>Eukaryota</taxon>
        <taxon>Viridiplantae</taxon>
        <taxon>Streptophyta</taxon>
        <taxon>Embryophyta</taxon>
        <taxon>Tracheophyta</taxon>
        <taxon>Spermatophyta</taxon>
        <taxon>Magnoliopsida</taxon>
        <taxon>Liliopsida</taxon>
        <taxon>Poales</taxon>
        <taxon>Poaceae</taxon>
        <taxon>PACMAD clade</taxon>
        <taxon>Panicoideae</taxon>
        <taxon>Panicodae</taxon>
        <taxon>Paniceae</taxon>
        <taxon>Anthephorinae</taxon>
        <taxon>Digitaria</taxon>
    </lineage>
</organism>
<dbReference type="AlphaFoldDB" id="A0A835BS99"/>
<dbReference type="InterPro" id="IPR006501">
    <property type="entry name" value="Pectinesterase_inhib_dom"/>
</dbReference>
<dbReference type="Proteomes" id="UP000636709">
    <property type="component" value="Unassembled WGS sequence"/>
</dbReference>
<dbReference type="Gene3D" id="1.20.140.40">
    <property type="entry name" value="Invertase/pectin methylesterase inhibitor family protein"/>
    <property type="match status" value="1"/>
</dbReference>
<protein>
    <recommendedName>
        <fullName evidence="3">Pectinesterase inhibitor domain-containing protein</fullName>
    </recommendedName>
</protein>
<sequence>MATTSLFVTANACAGVPSMPIDAACRAASTSQAMYDLCTSILQSSPPNSDLATYAVSAAGAAALSCDSAADASVRMLQDGSVSGDMRDACSACVDDYHAAHQGIAGAADQLGQCAFQNVRQGYMDALSSIEDCTAKLVAAGGTTTTLYAMAVGVRDRTAIARPTQVVPTLPGHAEERAQQLPCHLLRAHGDQEGPAEVRQRHEHDQPFATIRDETATTARALQGEVRQGALVNKIMEQLPHCDFMKVKQEYYDAHLAVQSCLSELWSGYWSSPLCRVALVAMVAFQLGALLVDGK</sequence>
<dbReference type="GO" id="GO:0004857">
    <property type="term" value="F:enzyme inhibitor activity"/>
    <property type="evidence" value="ECO:0007669"/>
    <property type="project" value="InterPro"/>
</dbReference>
<name>A0A835BS99_9POAL</name>
<dbReference type="NCBIfam" id="TIGR01614">
    <property type="entry name" value="PME_inhib"/>
    <property type="match status" value="1"/>
</dbReference>
<gene>
    <name evidence="1" type="ORF">HU200_028635</name>
</gene>
<evidence type="ECO:0000313" key="1">
    <source>
        <dbReference type="EMBL" id="KAF8712860.1"/>
    </source>
</evidence>
<dbReference type="PANTHER" id="PTHR34838:SF9">
    <property type="entry name" value="PECTINESTERASE INHIBITOR DOMAIN-CONTAINING PROTEIN"/>
    <property type="match status" value="1"/>
</dbReference>
<evidence type="ECO:0000313" key="2">
    <source>
        <dbReference type="Proteomes" id="UP000636709"/>
    </source>
</evidence>
<dbReference type="InterPro" id="IPR035513">
    <property type="entry name" value="Invertase/methylesterase_inhib"/>
</dbReference>